<dbReference type="Proteomes" id="UP001235939">
    <property type="component" value="Chromosome 20"/>
</dbReference>
<protein>
    <submittedName>
        <fullName evidence="1">Uncharacterized protein</fullName>
    </submittedName>
</protein>
<name>A0ABY6LJT1_9ARAC</name>
<proteinExistence type="predicted"/>
<keyword evidence="2" id="KW-1185">Reference proteome</keyword>
<evidence type="ECO:0000313" key="1">
    <source>
        <dbReference type="EMBL" id="UYV81464.1"/>
    </source>
</evidence>
<accession>A0ABY6LJT1</accession>
<sequence length="70" mass="8204">MLSEANHISFGSCEEIIHKDLNLKRPASKFVPRVLTSEQNETRLEISQNMLHMVEDDWNWQYKVITGDET</sequence>
<evidence type="ECO:0000313" key="2">
    <source>
        <dbReference type="Proteomes" id="UP001235939"/>
    </source>
</evidence>
<gene>
    <name evidence="1" type="ORF">LAZ67_20001263</name>
</gene>
<reference evidence="1 2" key="1">
    <citation type="submission" date="2022-01" db="EMBL/GenBank/DDBJ databases">
        <title>A chromosomal length assembly of Cordylochernes scorpioides.</title>
        <authorList>
            <person name="Zeh D."/>
            <person name="Zeh J."/>
        </authorList>
    </citation>
    <scope>NUCLEOTIDE SEQUENCE [LARGE SCALE GENOMIC DNA]</scope>
    <source>
        <strain evidence="1">IN4F17</strain>
        <tissue evidence="1">Whole Body</tissue>
    </source>
</reference>
<organism evidence="1 2">
    <name type="scientific">Cordylochernes scorpioides</name>
    <dbReference type="NCBI Taxonomy" id="51811"/>
    <lineage>
        <taxon>Eukaryota</taxon>
        <taxon>Metazoa</taxon>
        <taxon>Ecdysozoa</taxon>
        <taxon>Arthropoda</taxon>
        <taxon>Chelicerata</taxon>
        <taxon>Arachnida</taxon>
        <taxon>Pseudoscorpiones</taxon>
        <taxon>Cheliferoidea</taxon>
        <taxon>Chernetidae</taxon>
        <taxon>Cordylochernes</taxon>
    </lineage>
</organism>
<dbReference type="EMBL" id="CP092882">
    <property type="protein sequence ID" value="UYV81464.1"/>
    <property type="molecule type" value="Genomic_DNA"/>
</dbReference>